<name>A0A0A8Y0D9_ARUDO</name>
<accession>A0A0A8Y0D9</accession>
<reference evidence="1" key="1">
    <citation type="submission" date="2014-09" db="EMBL/GenBank/DDBJ databases">
        <authorList>
            <person name="Magalhaes I.L.F."/>
            <person name="Oliveira U."/>
            <person name="Santos F.R."/>
            <person name="Vidigal T.H.D.A."/>
            <person name="Brescovit A.D."/>
            <person name="Santos A.J."/>
        </authorList>
    </citation>
    <scope>NUCLEOTIDE SEQUENCE</scope>
    <source>
        <tissue evidence="1">Shoot tissue taken approximately 20 cm above the soil surface</tissue>
    </source>
</reference>
<proteinExistence type="predicted"/>
<dbReference type="AlphaFoldDB" id="A0A0A8Y0D9"/>
<reference evidence="1" key="2">
    <citation type="journal article" date="2015" name="Data Brief">
        <title>Shoot transcriptome of the giant reed, Arundo donax.</title>
        <authorList>
            <person name="Barrero R.A."/>
            <person name="Guerrero F.D."/>
            <person name="Moolhuijzen P."/>
            <person name="Goolsby J.A."/>
            <person name="Tidwell J."/>
            <person name="Bellgard S.E."/>
            <person name="Bellgard M.I."/>
        </authorList>
    </citation>
    <scope>NUCLEOTIDE SEQUENCE</scope>
    <source>
        <tissue evidence="1">Shoot tissue taken approximately 20 cm above the soil surface</tissue>
    </source>
</reference>
<dbReference type="EMBL" id="GBRH01280418">
    <property type="protein sequence ID" value="JAD17477.1"/>
    <property type="molecule type" value="Transcribed_RNA"/>
</dbReference>
<sequence>MRTIISSRSTQPLSSFFFVSFLRPGLFLLLVPRLFQQKLLCHPIAEWNIKPGICCDIDGTSVAWSSSLHSLIS</sequence>
<protein>
    <submittedName>
        <fullName evidence="1">Uncharacterized protein</fullName>
    </submittedName>
</protein>
<evidence type="ECO:0000313" key="1">
    <source>
        <dbReference type="EMBL" id="JAD17477.1"/>
    </source>
</evidence>
<organism evidence="1">
    <name type="scientific">Arundo donax</name>
    <name type="common">Giant reed</name>
    <name type="synonym">Donax arundinaceus</name>
    <dbReference type="NCBI Taxonomy" id="35708"/>
    <lineage>
        <taxon>Eukaryota</taxon>
        <taxon>Viridiplantae</taxon>
        <taxon>Streptophyta</taxon>
        <taxon>Embryophyta</taxon>
        <taxon>Tracheophyta</taxon>
        <taxon>Spermatophyta</taxon>
        <taxon>Magnoliopsida</taxon>
        <taxon>Liliopsida</taxon>
        <taxon>Poales</taxon>
        <taxon>Poaceae</taxon>
        <taxon>PACMAD clade</taxon>
        <taxon>Arundinoideae</taxon>
        <taxon>Arundineae</taxon>
        <taxon>Arundo</taxon>
    </lineage>
</organism>